<dbReference type="Gene3D" id="2.170.270.10">
    <property type="entry name" value="SET domain"/>
    <property type="match status" value="1"/>
</dbReference>
<dbReference type="HOGENOM" id="CLU_2277185_0_0_1"/>
<name>A0A0D2G347_CLAB1</name>
<dbReference type="SUPFAM" id="SSF82199">
    <property type="entry name" value="SET domain"/>
    <property type="match status" value="1"/>
</dbReference>
<dbReference type="AlphaFoldDB" id="A0A0D2G347"/>
<keyword evidence="2" id="KW-1185">Reference proteome</keyword>
<dbReference type="VEuPathDB" id="FungiDB:Z519_05697"/>
<accession>A0A0D2G347</accession>
<proteinExistence type="predicted"/>
<dbReference type="RefSeq" id="XP_016619761.1">
    <property type="nucleotide sequence ID" value="XM_016763437.1"/>
</dbReference>
<dbReference type="OrthoDB" id="10425296at2759"/>
<dbReference type="GeneID" id="27698625"/>
<dbReference type="EMBL" id="KN846987">
    <property type="protein sequence ID" value="KIW93092.1"/>
    <property type="molecule type" value="Genomic_DNA"/>
</dbReference>
<protein>
    <submittedName>
        <fullName evidence="1">Uncharacterized protein</fullName>
    </submittedName>
</protein>
<evidence type="ECO:0000313" key="2">
    <source>
        <dbReference type="Proteomes" id="UP000053789"/>
    </source>
</evidence>
<gene>
    <name evidence="1" type="ORF">Z519_05697</name>
</gene>
<dbReference type="InterPro" id="IPR046341">
    <property type="entry name" value="SET_dom_sf"/>
</dbReference>
<reference evidence="1" key="1">
    <citation type="submission" date="2015-01" db="EMBL/GenBank/DDBJ databases">
        <title>The Genome Sequence of Cladophialophora bantiana CBS 173.52.</title>
        <authorList>
            <consortium name="The Broad Institute Genomics Platform"/>
            <person name="Cuomo C."/>
            <person name="de Hoog S."/>
            <person name="Gorbushina A."/>
            <person name="Stielow B."/>
            <person name="Teixiera M."/>
            <person name="Abouelleil A."/>
            <person name="Chapman S.B."/>
            <person name="Priest M."/>
            <person name="Young S.K."/>
            <person name="Wortman J."/>
            <person name="Nusbaum C."/>
            <person name="Birren B."/>
        </authorList>
    </citation>
    <scope>NUCLEOTIDE SEQUENCE [LARGE SCALE GENOMIC DNA]</scope>
    <source>
        <strain evidence="1">CBS 173.52</strain>
    </source>
</reference>
<dbReference type="Proteomes" id="UP000053789">
    <property type="component" value="Unassembled WGS sequence"/>
</dbReference>
<sequence length="102" mass="11201">MNLPFHKRGRRRGQSKRICPALDAAKGKLRGSRRAGSGSFTTQDIDPGTFIGDYSGPVVLDKEFAVENPDSNIIRSIVTTTNLRGSFINHVPDSKQMQVRGT</sequence>
<evidence type="ECO:0000313" key="1">
    <source>
        <dbReference type="EMBL" id="KIW93092.1"/>
    </source>
</evidence>
<organism evidence="1 2">
    <name type="scientific">Cladophialophora bantiana (strain ATCC 10958 / CBS 173.52 / CDC B-1940 / NIH 8579)</name>
    <name type="common">Xylohypha bantiana</name>
    <dbReference type="NCBI Taxonomy" id="1442370"/>
    <lineage>
        <taxon>Eukaryota</taxon>
        <taxon>Fungi</taxon>
        <taxon>Dikarya</taxon>
        <taxon>Ascomycota</taxon>
        <taxon>Pezizomycotina</taxon>
        <taxon>Eurotiomycetes</taxon>
        <taxon>Chaetothyriomycetidae</taxon>
        <taxon>Chaetothyriales</taxon>
        <taxon>Herpotrichiellaceae</taxon>
        <taxon>Cladophialophora</taxon>
    </lineage>
</organism>